<dbReference type="PROSITE" id="PS00643">
    <property type="entry name" value="COMPLEX1_75K_3"/>
    <property type="match status" value="1"/>
</dbReference>
<dbReference type="Pfam" id="PF22117">
    <property type="entry name" value="Fer4_Nqo3"/>
    <property type="match status" value="1"/>
</dbReference>
<dbReference type="PROSITE" id="PS00642">
    <property type="entry name" value="COMPLEX1_75K_2"/>
    <property type="match status" value="1"/>
</dbReference>
<dbReference type="CDD" id="cd02788">
    <property type="entry name" value="MopB_CT_NDH-1_NuoG2-N7"/>
    <property type="match status" value="1"/>
</dbReference>
<dbReference type="GO" id="GO:0043546">
    <property type="term" value="F:molybdopterin cofactor binding"/>
    <property type="evidence" value="ECO:0007669"/>
    <property type="project" value="InterPro"/>
</dbReference>
<reference evidence="15" key="1">
    <citation type="submission" date="2016-10" db="EMBL/GenBank/DDBJ databases">
        <authorList>
            <person name="Varghese N."/>
            <person name="Submissions S."/>
        </authorList>
    </citation>
    <scope>NUCLEOTIDE SEQUENCE [LARGE SCALE GENOMIC DNA]</scope>
    <source>
        <strain evidence="15">KPR-1</strain>
    </source>
</reference>
<keyword evidence="9" id="KW-0520">NAD</keyword>
<evidence type="ECO:0000259" key="13">
    <source>
        <dbReference type="PROSITE" id="PS51839"/>
    </source>
</evidence>
<dbReference type="Gene3D" id="3.10.20.740">
    <property type="match status" value="1"/>
</dbReference>
<keyword evidence="4" id="KW-0001">2Fe-2S</keyword>
<dbReference type="GO" id="GO:0051537">
    <property type="term" value="F:2 iron, 2 sulfur cluster binding"/>
    <property type="evidence" value="ECO:0007669"/>
    <property type="project" value="UniProtKB-KW"/>
</dbReference>
<comment type="similarity">
    <text evidence="2">Belongs to the complex I 75 kDa subunit family.</text>
</comment>
<dbReference type="SUPFAM" id="SSF53706">
    <property type="entry name" value="Formate dehydrogenase/DMSO reductase, domains 1-3"/>
    <property type="match status" value="1"/>
</dbReference>
<keyword evidence="5" id="KW-0479">Metal-binding</keyword>
<dbReference type="GO" id="GO:0016020">
    <property type="term" value="C:membrane"/>
    <property type="evidence" value="ECO:0007669"/>
    <property type="project" value="InterPro"/>
</dbReference>
<keyword evidence="7" id="KW-0408">Iron</keyword>
<dbReference type="PROSITE" id="PS51669">
    <property type="entry name" value="4FE4S_MOW_BIS_MGD"/>
    <property type="match status" value="1"/>
</dbReference>
<dbReference type="SUPFAM" id="SSF50692">
    <property type="entry name" value="ADC-like"/>
    <property type="match status" value="1"/>
</dbReference>
<dbReference type="GO" id="GO:0008137">
    <property type="term" value="F:NADH dehydrogenase (ubiquinone) activity"/>
    <property type="evidence" value="ECO:0007669"/>
    <property type="project" value="InterPro"/>
</dbReference>
<dbReference type="InterPro" id="IPR006963">
    <property type="entry name" value="Mopterin_OxRdtase_4Fe-4S_dom"/>
</dbReference>
<dbReference type="PROSITE" id="PS00641">
    <property type="entry name" value="COMPLEX1_75K_1"/>
    <property type="match status" value="1"/>
</dbReference>
<dbReference type="EMBL" id="FNQV01000003">
    <property type="protein sequence ID" value="SDZ96640.1"/>
    <property type="molecule type" value="Genomic_DNA"/>
</dbReference>
<evidence type="ECO:0000256" key="3">
    <source>
        <dbReference type="ARBA" id="ARBA00022485"/>
    </source>
</evidence>
<dbReference type="Pfam" id="PF00384">
    <property type="entry name" value="Molybdopterin"/>
    <property type="match status" value="1"/>
</dbReference>
<dbReference type="Gene3D" id="3.40.50.740">
    <property type="match status" value="2"/>
</dbReference>
<dbReference type="OrthoDB" id="9810782at2"/>
<dbReference type="Pfam" id="PF13510">
    <property type="entry name" value="Fer2_4"/>
    <property type="match status" value="1"/>
</dbReference>
<evidence type="ECO:0000256" key="10">
    <source>
        <dbReference type="ARBA" id="ARBA00034078"/>
    </source>
</evidence>
<keyword evidence="15" id="KW-1185">Reference proteome</keyword>
<dbReference type="Gene3D" id="3.40.228.10">
    <property type="entry name" value="Dimethylsulfoxide Reductase, domain 2"/>
    <property type="match status" value="1"/>
</dbReference>
<evidence type="ECO:0000259" key="11">
    <source>
        <dbReference type="PROSITE" id="PS51085"/>
    </source>
</evidence>
<sequence>MTTTTPKPGSEAVELISATIDGVTVEVPKGTLIIRAAEQAGIHIPRFCDHPLLKPAGACRQCLVDVAMPDREGNIRPMPKPQASCTMEVTPGMEVHTQHTSQVADKAQQGIMEFLLINHPLDCPVCDKGGECPLQNQAMSNGRATSRFIDIKRTFPKPIRVSTEILLDRDRCILCQRCTRFSAQIAGDPFIALQGRGAGSPGMELHGLHSSQIGTFDENILDFADTGHAEPHVIAPDLIGPDGEPGLTAGLAAGPVGAAERDESGRTFASYFSGNTIQICPVGALTSATYRFRSRPFDLISTASVAEHDASGAAIRVDVRHGTVMRRLSGNDTEVNEEWITDKDRFAFAWQDAPDRLRAPMVRDEETGELVETSWSEALAIAADGLKDALARGGVAALPGGRLTLEDAFAWSKFARVVLQTNDVDYRARAHSAEEAAFLASHVAGSGLGVTFRDLEFAPEVFLVALESEEEAGNVFLRLRKGVLEGRVHVSTLAPYLTRGSRKLGADLISAAPGTESEVLAAIVDGSAHENLNALAGRLSAPGAIIAVGERAAQVPGLLSEVTALAKRSGARLVWIPRRAGERAALEAGLLPDLLPSGRAASDAEARVDVASAWGVTELPSAAGRDLTEILLALNTGELPAAIVGGFDLADLPDPVLAERALRAAFVVQLEVRRSAITPTSQVVLPVAPPVDKAGTFLNWEGRLRPFGQVRTSHFSSDREVLADLAREFDIDLGIDSLDEVHGQITELLEWSGATPAFEHRAAGEVPHASGNEAVLATWRMMLDSASGQDCEPHLAGTAPRAVARISPEFAGELGLANDDLVTVTGPAGAVRVPVAITDMPHHVVWLPQHSPGCSVYTDLGVGAGDIVTLEAKEAN</sequence>
<dbReference type="InterPro" id="IPR054351">
    <property type="entry name" value="NADH_UbQ_OxRdtase_ferredoxin"/>
</dbReference>
<organism evidence="14 15">
    <name type="scientific">Bowdeniella nasicola</name>
    <dbReference type="NCBI Taxonomy" id="208480"/>
    <lineage>
        <taxon>Bacteria</taxon>
        <taxon>Bacillati</taxon>
        <taxon>Actinomycetota</taxon>
        <taxon>Actinomycetes</taxon>
        <taxon>Actinomycetales</taxon>
        <taxon>Actinomycetaceae</taxon>
        <taxon>Bowdeniella</taxon>
    </lineage>
</organism>
<dbReference type="GO" id="GO:0042773">
    <property type="term" value="P:ATP synthesis coupled electron transport"/>
    <property type="evidence" value="ECO:0007669"/>
    <property type="project" value="InterPro"/>
</dbReference>
<dbReference type="InterPro" id="IPR006656">
    <property type="entry name" value="Mopterin_OxRdtase"/>
</dbReference>
<evidence type="ECO:0000256" key="2">
    <source>
        <dbReference type="ARBA" id="ARBA00005404"/>
    </source>
</evidence>
<keyword evidence="8" id="KW-0411">Iron-sulfur</keyword>
<evidence type="ECO:0000256" key="7">
    <source>
        <dbReference type="ARBA" id="ARBA00023004"/>
    </source>
</evidence>
<dbReference type="GO" id="GO:0003954">
    <property type="term" value="F:NADH dehydrogenase activity"/>
    <property type="evidence" value="ECO:0007669"/>
    <property type="project" value="TreeGrafter"/>
</dbReference>
<dbReference type="CDD" id="cd00207">
    <property type="entry name" value="fer2"/>
    <property type="match status" value="1"/>
</dbReference>
<feature type="domain" description="2Fe-2S ferredoxin-type" evidence="11">
    <location>
        <begin position="11"/>
        <end position="101"/>
    </location>
</feature>
<keyword evidence="6" id="KW-1278">Translocase</keyword>
<dbReference type="AlphaFoldDB" id="A0A1H3XBM7"/>
<dbReference type="SUPFAM" id="SSF54292">
    <property type="entry name" value="2Fe-2S ferredoxin-like"/>
    <property type="match status" value="1"/>
</dbReference>
<name>A0A1H3XBM7_9ACTO</name>
<evidence type="ECO:0000256" key="1">
    <source>
        <dbReference type="ARBA" id="ARBA00001966"/>
    </source>
</evidence>
<dbReference type="Gene3D" id="2.40.40.20">
    <property type="match status" value="1"/>
</dbReference>
<protein>
    <submittedName>
        <fullName evidence="14">NADH-quinone oxidoreductase subunit G</fullName>
    </submittedName>
</protein>
<keyword evidence="3" id="KW-0004">4Fe-4S</keyword>
<dbReference type="FunFam" id="3.10.20.740:FF:000001">
    <property type="entry name" value="NADH-quinone oxidoreductase subunit G"/>
    <property type="match status" value="1"/>
</dbReference>
<dbReference type="PROSITE" id="PS51085">
    <property type="entry name" value="2FE2S_FER_2"/>
    <property type="match status" value="1"/>
</dbReference>
<dbReference type="GO" id="GO:0051539">
    <property type="term" value="F:4 iron, 4 sulfur cluster binding"/>
    <property type="evidence" value="ECO:0007669"/>
    <property type="project" value="UniProtKB-KW"/>
</dbReference>
<evidence type="ECO:0000313" key="14">
    <source>
        <dbReference type="EMBL" id="SDZ96640.1"/>
    </source>
</evidence>
<evidence type="ECO:0000259" key="12">
    <source>
        <dbReference type="PROSITE" id="PS51669"/>
    </source>
</evidence>
<dbReference type="InterPro" id="IPR001041">
    <property type="entry name" value="2Fe-2S_ferredoxin-type"/>
</dbReference>
<dbReference type="InterPro" id="IPR036010">
    <property type="entry name" value="2Fe-2S_ferredoxin-like_sf"/>
</dbReference>
<dbReference type="Pfam" id="PF01568">
    <property type="entry name" value="Molydop_binding"/>
    <property type="match status" value="1"/>
</dbReference>
<comment type="cofactor">
    <cofactor evidence="10">
        <name>[2Fe-2S] cluster</name>
        <dbReference type="ChEBI" id="CHEBI:190135"/>
    </cofactor>
</comment>
<dbReference type="PROSITE" id="PS51839">
    <property type="entry name" value="4FE4S_HC3"/>
    <property type="match status" value="1"/>
</dbReference>
<evidence type="ECO:0000256" key="5">
    <source>
        <dbReference type="ARBA" id="ARBA00022723"/>
    </source>
</evidence>
<dbReference type="Pfam" id="PF10588">
    <property type="entry name" value="NADH-G_4Fe-4S_3"/>
    <property type="match status" value="1"/>
</dbReference>
<dbReference type="SMART" id="SM00929">
    <property type="entry name" value="NADH-G_4Fe-4S_3"/>
    <property type="match status" value="1"/>
</dbReference>
<evidence type="ECO:0000256" key="8">
    <source>
        <dbReference type="ARBA" id="ARBA00023014"/>
    </source>
</evidence>
<comment type="cofactor">
    <cofactor evidence="1">
        <name>[4Fe-4S] cluster</name>
        <dbReference type="ChEBI" id="CHEBI:49883"/>
    </cofactor>
</comment>
<dbReference type="Pfam" id="PF22151">
    <property type="entry name" value="Fer4_NDSU1"/>
    <property type="match status" value="1"/>
</dbReference>
<dbReference type="RefSeq" id="WP_092562033.1">
    <property type="nucleotide sequence ID" value="NZ_FNQV01000003.1"/>
</dbReference>
<evidence type="ECO:0000256" key="9">
    <source>
        <dbReference type="ARBA" id="ARBA00023027"/>
    </source>
</evidence>
<evidence type="ECO:0000256" key="4">
    <source>
        <dbReference type="ARBA" id="ARBA00022714"/>
    </source>
</evidence>
<dbReference type="GO" id="GO:0046872">
    <property type="term" value="F:metal ion binding"/>
    <property type="evidence" value="ECO:0007669"/>
    <property type="project" value="UniProtKB-KW"/>
</dbReference>
<dbReference type="InterPro" id="IPR006657">
    <property type="entry name" value="MoPterin_dinucl-bd_dom"/>
</dbReference>
<evidence type="ECO:0000256" key="6">
    <source>
        <dbReference type="ARBA" id="ARBA00022967"/>
    </source>
</evidence>
<dbReference type="Proteomes" id="UP000199288">
    <property type="component" value="Unassembled WGS sequence"/>
</dbReference>
<dbReference type="NCBIfam" id="NF005895">
    <property type="entry name" value="PRK07860.1"/>
    <property type="match status" value="1"/>
</dbReference>
<evidence type="ECO:0000313" key="15">
    <source>
        <dbReference type="Proteomes" id="UP000199288"/>
    </source>
</evidence>
<feature type="domain" description="4Fe-4S Mo/W bis-MGD-type" evidence="12">
    <location>
        <begin position="299"/>
        <end position="355"/>
    </location>
</feature>
<dbReference type="PANTHER" id="PTHR43105:SF12">
    <property type="entry name" value="NADH-QUINONE OXIDOREDUCTASE SUBUNIT G"/>
    <property type="match status" value="1"/>
</dbReference>
<accession>A0A1H3XBM7</accession>
<gene>
    <name evidence="14" type="ORF">SAMN02910418_00668</name>
</gene>
<dbReference type="InterPro" id="IPR000283">
    <property type="entry name" value="NADH_UbQ_OxRdtase_75kDa_su_CS"/>
</dbReference>
<dbReference type="InterPro" id="IPR019574">
    <property type="entry name" value="NADH_UbQ_OxRdtase_Gsu_4Fe4S-bd"/>
</dbReference>
<dbReference type="InterPro" id="IPR050123">
    <property type="entry name" value="Prok_molybdopt-oxidoreductase"/>
</dbReference>
<dbReference type="InterPro" id="IPR009010">
    <property type="entry name" value="Asp_de-COase-like_dom_sf"/>
</dbReference>
<proteinExistence type="inferred from homology"/>
<feature type="domain" description="4Fe-4S His(Cys)3-ligated-type" evidence="13">
    <location>
        <begin position="103"/>
        <end position="142"/>
    </location>
</feature>
<dbReference type="PANTHER" id="PTHR43105">
    <property type="entry name" value="RESPIRATORY NITRATE REDUCTASE"/>
    <property type="match status" value="1"/>
</dbReference>